<feature type="non-terminal residue" evidence="2">
    <location>
        <position position="83"/>
    </location>
</feature>
<feature type="transmembrane region" description="Helical" evidence="1">
    <location>
        <begin position="12"/>
        <end position="36"/>
    </location>
</feature>
<dbReference type="Proteomes" id="UP000736335">
    <property type="component" value="Unassembled WGS sequence"/>
</dbReference>
<name>A0A9P6LAN3_9AGAM</name>
<protein>
    <submittedName>
        <fullName evidence="2">Uncharacterized protein</fullName>
    </submittedName>
</protein>
<dbReference type="OrthoDB" id="5392263at2759"/>
<organism evidence="2 3">
    <name type="scientific">Thelephora terrestris</name>
    <dbReference type="NCBI Taxonomy" id="56493"/>
    <lineage>
        <taxon>Eukaryota</taxon>
        <taxon>Fungi</taxon>
        <taxon>Dikarya</taxon>
        <taxon>Basidiomycota</taxon>
        <taxon>Agaricomycotina</taxon>
        <taxon>Agaricomycetes</taxon>
        <taxon>Thelephorales</taxon>
        <taxon>Thelephoraceae</taxon>
        <taxon>Thelephora</taxon>
    </lineage>
</organism>
<keyword evidence="1" id="KW-0812">Transmembrane</keyword>
<dbReference type="AlphaFoldDB" id="A0A9P6LAN3"/>
<keyword evidence="1" id="KW-0472">Membrane</keyword>
<keyword evidence="1" id="KW-1133">Transmembrane helix</keyword>
<accession>A0A9P6LAN3</accession>
<comment type="caution">
    <text evidence="2">The sequence shown here is derived from an EMBL/GenBank/DDBJ whole genome shotgun (WGS) entry which is preliminary data.</text>
</comment>
<proteinExistence type="predicted"/>
<dbReference type="EMBL" id="WIUZ02000002">
    <property type="protein sequence ID" value="KAF9790969.1"/>
    <property type="molecule type" value="Genomic_DNA"/>
</dbReference>
<evidence type="ECO:0000313" key="2">
    <source>
        <dbReference type="EMBL" id="KAF9790969.1"/>
    </source>
</evidence>
<feature type="non-terminal residue" evidence="2">
    <location>
        <position position="1"/>
    </location>
</feature>
<evidence type="ECO:0000313" key="3">
    <source>
        <dbReference type="Proteomes" id="UP000736335"/>
    </source>
</evidence>
<gene>
    <name evidence="2" type="ORF">BJ322DRAFT_977568</name>
</gene>
<evidence type="ECO:0000256" key="1">
    <source>
        <dbReference type="SAM" id="Phobius"/>
    </source>
</evidence>
<sequence>ITAYIAACTRWLGKFIAILNGLGILVSCILQFSGIYDNCFCSSAIFGGDPSGSVSSTPAHIWESEVYWYWIGGTVMAFGVSGL</sequence>
<keyword evidence="3" id="KW-1185">Reference proteome</keyword>
<reference evidence="2" key="2">
    <citation type="submission" date="2020-11" db="EMBL/GenBank/DDBJ databases">
        <authorList>
            <consortium name="DOE Joint Genome Institute"/>
            <person name="Kuo A."/>
            <person name="Miyauchi S."/>
            <person name="Kiss E."/>
            <person name="Drula E."/>
            <person name="Kohler A."/>
            <person name="Sanchez-Garcia M."/>
            <person name="Andreopoulos B."/>
            <person name="Barry K.W."/>
            <person name="Bonito G."/>
            <person name="Buee M."/>
            <person name="Carver A."/>
            <person name="Chen C."/>
            <person name="Cichocki N."/>
            <person name="Clum A."/>
            <person name="Culley D."/>
            <person name="Crous P.W."/>
            <person name="Fauchery L."/>
            <person name="Girlanda M."/>
            <person name="Hayes R."/>
            <person name="Keri Z."/>
            <person name="Labutti K."/>
            <person name="Lipzen A."/>
            <person name="Lombard V."/>
            <person name="Magnuson J."/>
            <person name="Maillard F."/>
            <person name="Morin E."/>
            <person name="Murat C."/>
            <person name="Nolan M."/>
            <person name="Ohm R."/>
            <person name="Pangilinan J."/>
            <person name="Pereira M."/>
            <person name="Perotto S."/>
            <person name="Peter M."/>
            <person name="Riley R."/>
            <person name="Sitrit Y."/>
            <person name="Stielow B."/>
            <person name="Szollosi G."/>
            <person name="Zifcakova L."/>
            <person name="Stursova M."/>
            <person name="Spatafora J.W."/>
            <person name="Tedersoo L."/>
            <person name="Vaario L.-M."/>
            <person name="Yamada A."/>
            <person name="Yan M."/>
            <person name="Wang P."/>
            <person name="Xu J."/>
            <person name="Bruns T."/>
            <person name="Baldrian P."/>
            <person name="Vilgalys R."/>
            <person name="Henrissat B."/>
            <person name="Grigoriev I.V."/>
            <person name="Hibbett D."/>
            <person name="Nagy L.G."/>
            <person name="Martin F.M."/>
        </authorList>
    </citation>
    <scope>NUCLEOTIDE SEQUENCE</scope>
    <source>
        <strain evidence="2">UH-Tt-Lm1</strain>
    </source>
</reference>
<reference evidence="2" key="1">
    <citation type="journal article" date="2020" name="Nat. Commun.">
        <title>Large-scale genome sequencing of mycorrhizal fungi provides insights into the early evolution of symbiotic traits.</title>
        <authorList>
            <person name="Miyauchi S."/>
            <person name="Kiss E."/>
            <person name="Kuo A."/>
            <person name="Drula E."/>
            <person name="Kohler A."/>
            <person name="Sanchez-Garcia M."/>
            <person name="Morin E."/>
            <person name="Andreopoulos B."/>
            <person name="Barry K.W."/>
            <person name="Bonito G."/>
            <person name="Buee M."/>
            <person name="Carver A."/>
            <person name="Chen C."/>
            <person name="Cichocki N."/>
            <person name="Clum A."/>
            <person name="Culley D."/>
            <person name="Crous P.W."/>
            <person name="Fauchery L."/>
            <person name="Girlanda M."/>
            <person name="Hayes R.D."/>
            <person name="Keri Z."/>
            <person name="LaButti K."/>
            <person name="Lipzen A."/>
            <person name="Lombard V."/>
            <person name="Magnuson J."/>
            <person name="Maillard F."/>
            <person name="Murat C."/>
            <person name="Nolan M."/>
            <person name="Ohm R.A."/>
            <person name="Pangilinan J."/>
            <person name="Pereira M.F."/>
            <person name="Perotto S."/>
            <person name="Peter M."/>
            <person name="Pfister S."/>
            <person name="Riley R."/>
            <person name="Sitrit Y."/>
            <person name="Stielow J.B."/>
            <person name="Szollosi G."/>
            <person name="Zifcakova L."/>
            <person name="Stursova M."/>
            <person name="Spatafora J.W."/>
            <person name="Tedersoo L."/>
            <person name="Vaario L.M."/>
            <person name="Yamada A."/>
            <person name="Yan M."/>
            <person name="Wang P."/>
            <person name="Xu J."/>
            <person name="Bruns T."/>
            <person name="Baldrian P."/>
            <person name="Vilgalys R."/>
            <person name="Dunand C."/>
            <person name="Henrissat B."/>
            <person name="Grigoriev I.V."/>
            <person name="Hibbett D."/>
            <person name="Nagy L.G."/>
            <person name="Martin F.M."/>
        </authorList>
    </citation>
    <scope>NUCLEOTIDE SEQUENCE</scope>
    <source>
        <strain evidence="2">UH-Tt-Lm1</strain>
    </source>
</reference>